<gene>
    <name evidence="2" type="ORF">B1806_09535</name>
</gene>
<proteinExistence type="predicted"/>
<evidence type="ECO:0000313" key="2">
    <source>
        <dbReference type="EMBL" id="THD10102.1"/>
    </source>
</evidence>
<keyword evidence="1" id="KW-0472">Membrane</keyword>
<feature type="transmembrane region" description="Helical" evidence="1">
    <location>
        <begin position="71"/>
        <end position="91"/>
    </location>
</feature>
<accession>A0A4S3KMH3</accession>
<evidence type="ECO:0000313" key="3">
    <source>
        <dbReference type="Proteomes" id="UP000307749"/>
    </source>
</evidence>
<dbReference type="EMBL" id="MWQO01000033">
    <property type="protein sequence ID" value="THD10102.1"/>
    <property type="molecule type" value="Genomic_DNA"/>
</dbReference>
<keyword evidence="1" id="KW-0812">Transmembrane</keyword>
<dbReference type="RefSeq" id="WP_081130140.1">
    <property type="nucleotide sequence ID" value="NZ_LDOS01000005.1"/>
</dbReference>
<protein>
    <submittedName>
        <fullName evidence="2">Uncharacterized protein</fullName>
    </submittedName>
</protein>
<sequence>MNPIVKAFAVPLAVAYAGFMLGMTAVDGHPEVAVLIIAGYVALLFTGIRARIAARAFGPGSGVPGIYGRGIAILVGFIFLTSAMTAAGAVLTRKPSIDALIVLGIGTGAATAAMIVAGRRG</sequence>
<feature type="transmembrane region" description="Helical" evidence="1">
    <location>
        <begin position="97"/>
        <end position="117"/>
    </location>
</feature>
<keyword evidence="3" id="KW-1185">Reference proteome</keyword>
<feature type="transmembrane region" description="Helical" evidence="1">
    <location>
        <begin position="32"/>
        <end position="50"/>
    </location>
</feature>
<dbReference type="AlphaFoldDB" id="A0A4S3KMH3"/>
<name>A0A4S3KMH3_9GAMM</name>
<feature type="transmembrane region" description="Helical" evidence="1">
    <location>
        <begin position="7"/>
        <end position="26"/>
    </location>
</feature>
<organism evidence="2 3">
    <name type="scientific">Metallibacterium scheffleri</name>
    <dbReference type="NCBI Taxonomy" id="993689"/>
    <lineage>
        <taxon>Bacteria</taxon>
        <taxon>Pseudomonadati</taxon>
        <taxon>Pseudomonadota</taxon>
        <taxon>Gammaproteobacteria</taxon>
        <taxon>Lysobacterales</taxon>
        <taxon>Rhodanobacteraceae</taxon>
        <taxon>Metallibacterium</taxon>
    </lineage>
</organism>
<keyword evidence="1" id="KW-1133">Transmembrane helix</keyword>
<reference evidence="2 3" key="1">
    <citation type="submission" date="2017-02" db="EMBL/GenBank/DDBJ databases">
        <title>Whole genome sequencing of Metallibacterium scheffleri DSM 24874 (T).</title>
        <authorList>
            <person name="Kumar S."/>
            <person name="Patil P."/>
            <person name="Patil P.B."/>
        </authorList>
    </citation>
    <scope>NUCLEOTIDE SEQUENCE [LARGE SCALE GENOMIC DNA]</scope>
    <source>
        <strain evidence="2 3">DSM 24874</strain>
    </source>
</reference>
<dbReference type="Proteomes" id="UP000307749">
    <property type="component" value="Unassembled WGS sequence"/>
</dbReference>
<comment type="caution">
    <text evidence="2">The sequence shown here is derived from an EMBL/GenBank/DDBJ whole genome shotgun (WGS) entry which is preliminary data.</text>
</comment>
<evidence type="ECO:0000256" key="1">
    <source>
        <dbReference type="SAM" id="Phobius"/>
    </source>
</evidence>